<proteinExistence type="predicted"/>
<gene>
    <name evidence="2" type="ORF">C7B82_22245</name>
</gene>
<evidence type="ECO:0000256" key="1">
    <source>
        <dbReference type="SAM" id="SignalP"/>
    </source>
</evidence>
<keyword evidence="1" id="KW-0732">Signal</keyword>
<dbReference type="RefSeq" id="WP_106258678.1">
    <property type="nucleotide sequence ID" value="NZ_CAWNSW010000160.1"/>
</dbReference>
<reference evidence="3" key="1">
    <citation type="submission" date="2018-02" db="EMBL/GenBank/DDBJ databases">
        <authorList>
            <person name="Moore K."/>
            <person name="Momper L."/>
        </authorList>
    </citation>
    <scope>NUCLEOTIDE SEQUENCE [LARGE SCALE GENOMIC DNA]</scope>
    <source>
        <strain evidence="3">ULC18</strain>
    </source>
</reference>
<organism evidence="2 3">
    <name type="scientific">Stenomitos frigidus ULC18</name>
    <dbReference type="NCBI Taxonomy" id="2107698"/>
    <lineage>
        <taxon>Bacteria</taxon>
        <taxon>Bacillati</taxon>
        <taxon>Cyanobacteriota</taxon>
        <taxon>Cyanophyceae</taxon>
        <taxon>Leptolyngbyales</taxon>
        <taxon>Leptolyngbyaceae</taxon>
        <taxon>Stenomitos</taxon>
    </lineage>
</organism>
<accession>A0A2T1DZG5</accession>
<evidence type="ECO:0000313" key="2">
    <source>
        <dbReference type="EMBL" id="PSB25774.1"/>
    </source>
</evidence>
<dbReference type="AlphaFoldDB" id="A0A2T1DZG5"/>
<feature type="chain" id="PRO_5015529528" evidence="1">
    <location>
        <begin position="23"/>
        <end position="109"/>
    </location>
</feature>
<name>A0A2T1DZG5_9CYAN</name>
<dbReference type="Proteomes" id="UP000239576">
    <property type="component" value="Unassembled WGS sequence"/>
</dbReference>
<protein>
    <submittedName>
        <fullName evidence="2">Uncharacterized protein</fullName>
    </submittedName>
</protein>
<sequence>MLRTTLSLLCAIAVLAPTAAFASEPEYQRATRGNNHYNHYPERVRTIDFYNLNRAFDRRNDRQDEREWNRRSEARESYWRDRRDDRFRRHDRRDRYEERRIIIIPRFSF</sequence>
<comment type="caution">
    <text evidence="2">The sequence shown here is derived from an EMBL/GenBank/DDBJ whole genome shotgun (WGS) entry which is preliminary data.</text>
</comment>
<reference evidence="2 3" key="2">
    <citation type="submission" date="2018-03" db="EMBL/GenBank/DDBJ databases">
        <title>The ancient ancestry and fast evolution of plastids.</title>
        <authorList>
            <person name="Moore K.R."/>
            <person name="Magnabosco C."/>
            <person name="Momper L."/>
            <person name="Gold D.A."/>
            <person name="Bosak T."/>
            <person name="Fournier G.P."/>
        </authorList>
    </citation>
    <scope>NUCLEOTIDE SEQUENCE [LARGE SCALE GENOMIC DNA]</scope>
    <source>
        <strain evidence="2 3">ULC18</strain>
    </source>
</reference>
<keyword evidence="3" id="KW-1185">Reference proteome</keyword>
<feature type="signal peptide" evidence="1">
    <location>
        <begin position="1"/>
        <end position="22"/>
    </location>
</feature>
<evidence type="ECO:0000313" key="3">
    <source>
        <dbReference type="Proteomes" id="UP000239576"/>
    </source>
</evidence>
<dbReference type="EMBL" id="PVWK01000121">
    <property type="protein sequence ID" value="PSB25774.1"/>
    <property type="molecule type" value="Genomic_DNA"/>
</dbReference>